<dbReference type="InterPro" id="IPR018378">
    <property type="entry name" value="C-type_lectin_CS"/>
</dbReference>
<feature type="signal peptide" evidence="2">
    <location>
        <begin position="1"/>
        <end position="32"/>
    </location>
</feature>
<accession>A0AAV2S614</accession>
<sequence length="381" mass="43724">MAGNAVPSKMWLVSGVQTIICFLFVHVQVTKQEVVQPSHQDVMNAVLNVFEDKLTDLLEDKLTDIFEDKLSDFMENKLTNLLESKMVKLLENNLPDLLAEQLSDVHYRLRKMEDTLVNVKDDLAIISKISLPMYTKIEDIEKRSSQTLISIEEGKLVQEQTLSEISDANQNISYFIQTVNVKAVSLEENFREVLNETSEFLQNKIEKLHNSSAEVIMDNVEKIGELRNSSIEAIKHNSLKFQEIHNAFAENVMETNKSCLAPFEKNTTLGCVYLVNTEVSWWNANVECMVMGAQLMVNPPRAYLLSYITDKGYTSTTQLWIGGKHYDNWRWLNRDIISEGWADGEPDANQSTECVYFNYDGHDLLYDHSCEKKKKFICEIP</sequence>
<dbReference type="InterPro" id="IPR016186">
    <property type="entry name" value="C-type_lectin-like/link_sf"/>
</dbReference>
<feature type="chain" id="PRO_5043506220" description="C-type lectin domain-containing protein" evidence="2">
    <location>
        <begin position="33"/>
        <end position="381"/>
    </location>
</feature>
<dbReference type="InterPro" id="IPR016187">
    <property type="entry name" value="CTDL_fold"/>
</dbReference>
<evidence type="ECO:0000259" key="3">
    <source>
        <dbReference type="PROSITE" id="PS50041"/>
    </source>
</evidence>
<dbReference type="PROSITE" id="PS50041">
    <property type="entry name" value="C_TYPE_LECTIN_2"/>
    <property type="match status" value="1"/>
</dbReference>
<dbReference type="SMART" id="SM00034">
    <property type="entry name" value="CLECT"/>
    <property type="match status" value="1"/>
</dbReference>
<name>A0AAV2S614_MEGNR</name>
<dbReference type="Proteomes" id="UP001497623">
    <property type="component" value="Unassembled WGS sequence"/>
</dbReference>
<dbReference type="PANTHER" id="PTHR45710:SF36">
    <property type="entry name" value="C-TYPE LECTIN DOMAIN-CONTAINING PROTEIN"/>
    <property type="match status" value="1"/>
</dbReference>
<evidence type="ECO:0000313" key="5">
    <source>
        <dbReference type="Proteomes" id="UP001497623"/>
    </source>
</evidence>
<dbReference type="AlphaFoldDB" id="A0AAV2S614"/>
<keyword evidence="1" id="KW-1015">Disulfide bond</keyword>
<dbReference type="InterPro" id="IPR050828">
    <property type="entry name" value="C-type_lectin/matrix_domain"/>
</dbReference>
<gene>
    <name evidence="4" type="ORF">MNOR_LOCUS32293</name>
</gene>
<dbReference type="Pfam" id="PF00059">
    <property type="entry name" value="Lectin_C"/>
    <property type="match status" value="1"/>
</dbReference>
<dbReference type="CDD" id="cd00037">
    <property type="entry name" value="CLECT"/>
    <property type="match status" value="1"/>
</dbReference>
<proteinExistence type="predicted"/>
<dbReference type="SUPFAM" id="SSF56436">
    <property type="entry name" value="C-type lectin-like"/>
    <property type="match status" value="1"/>
</dbReference>
<dbReference type="PROSITE" id="PS00615">
    <property type="entry name" value="C_TYPE_LECTIN_1"/>
    <property type="match status" value="1"/>
</dbReference>
<dbReference type="InterPro" id="IPR001304">
    <property type="entry name" value="C-type_lectin-like"/>
</dbReference>
<dbReference type="EMBL" id="CAXKWB010043604">
    <property type="protein sequence ID" value="CAL4159561.1"/>
    <property type="molecule type" value="Genomic_DNA"/>
</dbReference>
<comment type="caution">
    <text evidence="4">The sequence shown here is derived from an EMBL/GenBank/DDBJ whole genome shotgun (WGS) entry which is preliminary data.</text>
</comment>
<evidence type="ECO:0000313" key="4">
    <source>
        <dbReference type="EMBL" id="CAL4159561.1"/>
    </source>
</evidence>
<protein>
    <recommendedName>
        <fullName evidence="3">C-type lectin domain-containing protein</fullName>
    </recommendedName>
</protein>
<evidence type="ECO:0000256" key="2">
    <source>
        <dbReference type="SAM" id="SignalP"/>
    </source>
</evidence>
<dbReference type="PANTHER" id="PTHR45710">
    <property type="entry name" value="C-TYPE LECTIN DOMAIN-CONTAINING PROTEIN 180"/>
    <property type="match status" value="1"/>
</dbReference>
<reference evidence="4 5" key="1">
    <citation type="submission" date="2024-05" db="EMBL/GenBank/DDBJ databases">
        <authorList>
            <person name="Wallberg A."/>
        </authorList>
    </citation>
    <scope>NUCLEOTIDE SEQUENCE [LARGE SCALE GENOMIC DNA]</scope>
</reference>
<dbReference type="Gene3D" id="3.10.100.10">
    <property type="entry name" value="Mannose-Binding Protein A, subunit A"/>
    <property type="match status" value="1"/>
</dbReference>
<keyword evidence="5" id="KW-1185">Reference proteome</keyword>
<organism evidence="4 5">
    <name type="scientific">Meganyctiphanes norvegica</name>
    <name type="common">Northern krill</name>
    <name type="synonym">Thysanopoda norvegica</name>
    <dbReference type="NCBI Taxonomy" id="48144"/>
    <lineage>
        <taxon>Eukaryota</taxon>
        <taxon>Metazoa</taxon>
        <taxon>Ecdysozoa</taxon>
        <taxon>Arthropoda</taxon>
        <taxon>Crustacea</taxon>
        <taxon>Multicrustacea</taxon>
        <taxon>Malacostraca</taxon>
        <taxon>Eumalacostraca</taxon>
        <taxon>Eucarida</taxon>
        <taxon>Euphausiacea</taxon>
        <taxon>Euphausiidae</taxon>
        <taxon>Meganyctiphanes</taxon>
    </lineage>
</organism>
<keyword evidence="2" id="KW-0732">Signal</keyword>
<evidence type="ECO:0000256" key="1">
    <source>
        <dbReference type="ARBA" id="ARBA00023157"/>
    </source>
</evidence>
<feature type="domain" description="C-type lectin" evidence="3">
    <location>
        <begin position="271"/>
        <end position="379"/>
    </location>
</feature>